<dbReference type="PANTHER" id="PTHR37844:SF2">
    <property type="entry name" value="SER_THR PROTEIN PHOSPHATASE SUPERFAMILY (AFU_ORTHOLOGUE AFUA_1G14840)"/>
    <property type="match status" value="1"/>
</dbReference>
<protein>
    <submittedName>
        <fullName evidence="1">Calcineurin-like phosphoesterase</fullName>
    </submittedName>
</protein>
<dbReference type="AlphaFoldDB" id="A0AAD4KTW9"/>
<gene>
    <name evidence="1" type="ORF">BGW36DRAFT_398022</name>
</gene>
<evidence type="ECO:0000313" key="2">
    <source>
        <dbReference type="Proteomes" id="UP001201262"/>
    </source>
</evidence>
<reference evidence="1" key="1">
    <citation type="submission" date="2021-12" db="EMBL/GenBank/DDBJ databases">
        <title>Convergent genome expansion in fungi linked to evolution of root-endophyte symbiosis.</title>
        <authorList>
            <consortium name="DOE Joint Genome Institute"/>
            <person name="Ke Y.-H."/>
            <person name="Bonito G."/>
            <person name="Liao H.-L."/>
            <person name="Looney B."/>
            <person name="Rojas-Flechas A."/>
            <person name="Nash J."/>
            <person name="Hameed K."/>
            <person name="Schadt C."/>
            <person name="Martin F."/>
            <person name="Crous P.W."/>
            <person name="Miettinen O."/>
            <person name="Magnuson J.K."/>
            <person name="Labbe J."/>
            <person name="Jacobson D."/>
            <person name="Doktycz M.J."/>
            <person name="Veneault-Fourrey C."/>
            <person name="Kuo A."/>
            <person name="Mondo S."/>
            <person name="Calhoun S."/>
            <person name="Riley R."/>
            <person name="Ohm R."/>
            <person name="LaButti K."/>
            <person name="Andreopoulos B."/>
            <person name="Pangilinan J."/>
            <person name="Nolan M."/>
            <person name="Tritt A."/>
            <person name="Clum A."/>
            <person name="Lipzen A."/>
            <person name="Daum C."/>
            <person name="Barry K."/>
            <person name="Grigoriev I.V."/>
            <person name="Vilgalys R."/>
        </authorList>
    </citation>
    <scope>NUCLEOTIDE SEQUENCE</scope>
    <source>
        <strain evidence="1">PMI_201</strain>
    </source>
</reference>
<keyword evidence="2" id="KW-1185">Reference proteome</keyword>
<dbReference type="EMBL" id="JAJTJA010000007">
    <property type="protein sequence ID" value="KAH8696476.1"/>
    <property type="molecule type" value="Genomic_DNA"/>
</dbReference>
<dbReference type="SUPFAM" id="SSF56300">
    <property type="entry name" value="Metallo-dependent phosphatases"/>
    <property type="match status" value="1"/>
</dbReference>
<name>A0AAD4KTW9_9EURO</name>
<sequence>MFSKTWPFICRPSVSFQVLSDPHLEIKQQYQSYEIPLCADYLILADKYRGFLQKQTQQFKLVFLILGNNEFYNGTFAFGLEKARQLEQESSFNGRLIILDRGRYDIPGSCVTILGCTLWSKIPHESRDIVQSKIKDFQKIKDWRVDNHNTCHVSDLVWLLKEIHSIQQVNENVEKRSQKQSILVVTHHAPSLERTSSPQHSQNPWKSAFGTDVLSHSLNGVKVWVFGDTQYTTDFREGGVRVVDSAATKDGFDIRKVIHV</sequence>
<dbReference type="Proteomes" id="UP001201262">
    <property type="component" value="Unassembled WGS sequence"/>
</dbReference>
<comment type="caution">
    <text evidence="1">The sequence shown here is derived from an EMBL/GenBank/DDBJ whole genome shotgun (WGS) entry which is preliminary data.</text>
</comment>
<organism evidence="1 2">
    <name type="scientific">Talaromyces proteolyticus</name>
    <dbReference type="NCBI Taxonomy" id="1131652"/>
    <lineage>
        <taxon>Eukaryota</taxon>
        <taxon>Fungi</taxon>
        <taxon>Dikarya</taxon>
        <taxon>Ascomycota</taxon>
        <taxon>Pezizomycotina</taxon>
        <taxon>Eurotiomycetes</taxon>
        <taxon>Eurotiomycetidae</taxon>
        <taxon>Eurotiales</taxon>
        <taxon>Trichocomaceae</taxon>
        <taxon>Talaromyces</taxon>
        <taxon>Talaromyces sect. Bacilispori</taxon>
    </lineage>
</organism>
<dbReference type="GeneID" id="70248642"/>
<dbReference type="RefSeq" id="XP_046071412.1">
    <property type="nucleotide sequence ID" value="XM_046218355.1"/>
</dbReference>
<proteinExistence type="predicted"/>
<evidence type="ECO:0000313" key="1">
    <source>
        <dbReference type="EMBL" id="KAH8696476.1"/>
    </source>
</evidence>
<dbReference type="InterPro" id="IPR029052">
    <property type="entry name" value="Metallo-depent_PP-like"/>
</dbReference>
<accession>A0AAD4KTW9</accession>
<dbReference type="PANTHER" id="PTHR37844">
    <property type="entry name" value="SER/THR PROTEIN PHOSPHATASE SUPERFAMILY (AFU_ORTHOLOGUE AFUA_1G14840)"/>
    <property type="match status" value="1"/>
</dbReference>